<dbReference type="GO" id="GO:0005737">
    <property type="term" value="C:cytoplasm"/>
    <property type="evidence" value="ECO:0007669"/>
    <property type="project" value="UniProtKB-SubCell"/>
</dbReference>
<dbReference type="InterPro" id="IPR004095">
    <property type="entry name" value="TGS"/>
</dbReference>
<dbReference type="GO" id="GO:0006435">
    <property type="term" value="P:threonyl-tRNA aminoacylation"/>
    <property type="evidence" value="ECO:0007669"/>
    <property type="project" value="InterPro"/>
</dbReference>
<dbReference type="SUPFAM" id="SSF55681">
    <property type="entry name" value="Class II aaRS and biotin synthetases"/>
    <property type="match status" value="1"/>
</dbReference>
<keyword evidence="8" id="KW-0648">Protein biosynthesis</keyword>
<dbReference type="Gene3D" id="3.40.50.800">
    <property type="entry name" value="Anticodon-binding domain"/>
    <property type="match status" value="1"/>
</dbReference>
<evidence type="ECO:0000313" key="17">
    <source>
        <dbReference type="Proteomes" id="UP000434276"/>
    </source>
</evidence>
<dbReference type="EMBL" id="CACRSJ010000104">
    <property type="protein sequence ID" value="VYS46431.1"/>
    <property type="molecule type" value="Genomic_DNA"/>
</dbReference>
<keyword evidence="7" id="KW-0067">ATP-binding</keyword>
<dbReference type="OrthoDB" id="5423599at2759"/>
<sequence length="458" mass="52436">MANNHHPKDEAYLSSVIPKRIRLFEEIQAEQLEQLQSRPHDPIKITLLPDGIEKEGRRWETSPMDIAVQISKGLAKSALVSSVNHVLWDMNRPLEGDCSLEIFGFDSDQGRNTFWHSSAHILGQALEQEYGCKLCIGPCEPRDEGFYYDSLYYGELGLNDNHFPNIEAKLPIRMAEFGVLHRNEDSGALGGMTRVRRFVQDDAHIFCRVDQVEEEVKGVLDFIDYVYRIFGFTYELTLSTRPKDHIGDLETWAKAENDLEKALDDFGKPWVIKEGDGAFYGPKIDITVSDARNRKFQCATIQLDFQLPACFKLKYLSEKNEMEAPVMIHSAVLGSIERMFAILLEHYKGIWPFWLSPRQAIVCSLSEDCSSYAKQVQKQINEVGYYVDIDESDRSLRKKVADARDAPYNYILVVGQKEVATGQVTVRLREDPEGRKDLPEMSIESLLDEFKFKTVNFL</sequence>
<dbReference type="SUPFAM" id="SSF81271">
    <property type="entry name" value="TGS-like"/>
    <property type="match status" value="1"/>
</dbReference>
<dbReference type="InterPro" id="IPR006195">
    <property type="entry name" value="aa-tRNA-synth_II"/>
</dbReference>
<dbReference type="AlphaFoldDB" id="A0A654ELL3"/>
<evidence type="ECO:0000313" key="15">
    <source>
        <dbReference type="EMBL" id="VYS46431.1"/>
    </source>
</evidence>
<dbReference type="InterPro" id="IPR004154">
    <property type="entry name" value="Anticodon-bd"/>
</dbReference>
<proteinExistence type="inferred from homology"/>
<evidence type="ECO:0000313" key="14">
    <source>
        <dbReference type="EMBL" id="CAA0216208.1"/>
    </source>
</evidence>
<evidence type="ECO:0000256" key="11">
    <source>
        <dbReference type="ARBA" id="ARBA00049515"/>
    </source>
</evidence>
<evidence type="ECO:0000256" key="10">
    <source>
        <dbReference type="ARBA" id="ARBA00031900"/>
    </source>
</evidence>
<keyword evidence="9" id="KW-0030">Aminoacyl-tRNA synthetase</keyword>
<dbReference type="CDD" id="cd01667">
    <property type="entry name" value="TGS_ThrRS"/>
    <property type="match status" value="1"/>
</dbReference>
<dbReference type="SUPFAM" id="SSF55186">
    <property type="entry name" value="ThrRS/AlaRS common domain"/>
    <property type="match status" value="1"/>
</dbReference>
<accession>A0A654ELL3</accession>
<evidence type="ECO:0000259" key="12">
    <source>
        <dbReference type="PROSITE" id="PS50862"/>
    </source>
</evidence>
<dbReference type="KEGG" id="ath:AT1G17960"/>
<comment type="similarity">
    <text evidence="2">Belongs to the class-II aminoacyl-tRNA synthetase family.</text>
</comment>
<dbReference type="Gene3D" id="3.10.20.30">
    <property type="match status" value="1"/>
</dbReference>
<feature type="domain" description="TGS" evidence="13">
    <location>
        <begin position="41"/>
        <end position="104"/>
    </location>
</feature>
<dbReference type="InterPro" id="IPR012676">
    <property type="entry name" value="TGS-like"/>
</dbReference>
<dbReference type="EMBL" id="CACSHJ010000087">
    <property type="protein sequence ID" value="CAA0216208.1"/>
    <property type="molecule type" value="Genomic_DNA"/>
</dbReference>
<dbReference type="ExpressionAtlas" id="A0A654ELL3">
    <property type="expression patterns" value="baseline and differential"/>
</dbReference>
<evidence type="ECO:0000256" key="2">
    <source>
        <dbReference type="ARBA" id="ARBA00008226"/>
    </source>
</evidence>
<dbReference type="InterPro" id="IPR045864">
    <property type="entry name" value="aa-tRNA-synth_II/BPL/LPL"/>
</dbReference>
<evidence type="ECO:0000256" key="7">
    <source>
        <dbReference type="ARBA" id="ARBA00022840"/>
    </source>
</evidence>
<comment type="subcellular location">
    <subcellularLocation>
        <location evidence="1">Cytoplasm</location>
    </subcellularLocation>
</comment>
<feature type="domain" description="Aminoacyl-transfer RNA synthetases class-II family profile" evidence="12">
    <location>
        <begin position="170"/>
        <end position="352"/>
    </location>
</feature>
<comment type="catalytic activity">
    <reaction evidence="11">
        <text>tRNA(Thr) + L-threonine + ATP = L-threonyl-tRNA(Thr) + AMP + diphosphate + H(+)</text>
        <dbReference type="Rhea" id="RHEA:24624"/>
        <dbReference type="Rhea" id="RHEA-COMP:9670"/>
        <dbReference type="Rhea" id="RHEA-COMP:9704"/>
        <dbReference type="ChEBI" id="CHEBI:15378"/>
        <dbReference type="ChEBI" id="CHEBI:30616"/>
        <dbReference type="ChEBI" id="CHEBI:33019"/>
        <dbReference type="ChEBI" id="CHEBI:57926"/>
        <dbReference type="ChEBI" id="CHEBI:78442"/>
        <dbReference type="ChEBI" id="CHEBI:78534"/>
        <dbReference type="ChEBI" id="CHEBI:456215"/>
        <dbReference type="EC" id="6.1.1.3"/>
    </reaction>
</comment>
<evidence type="ECO:0000256" key="3">
    <source>
        <dbReference type="ARBA" id="ARBA00013163"/>
    </source>
</evidence>
<keyword evidence="5" id="KW-0436">Ligase</keyword>
<dbReference type="OMA" id="MLTSAYD"/>
<dbReference type="Pfam" id="PF02824">
    <property type="entry name" value="TGS"/>
    <property type="match status" value="1"/>
</dbReference>
<dbReference type="FunFam" id="3.40.50.800:FF:000019">
    <property type="entry name" value="Threonine--tRNA ligase mitochondrial 1"/>
    <property type="match status" value="1"/>
</dbReference>
<dbReference type="SUPFAM" id="SSF52954">
    <property type="entry name" value="Class II aaRS ABD-related"/>
    <property type="match status" value="1"/>
</dbReference>
<dbReference type="InterPro" id="IPR036621">
    <property type="entry name" value="Anticodon-bd_dom_sf"/>
</dbReference>
<dbReference type="CDD" id="cd00860">
    <property type="entry name" value="ThrRS_anticodon"/>
    <property type="match status" value="1"/>
</dbReference>
<evidence type="ECO:0000256" key="4">
    <source>
        <dbReference type="ARBA" id="ARBA00022490"/>
    </source>
</evidence>
<dbReference type="GO" id="GO:0004829">
    <property type="term" value="F:threonine-tRNA ligase activity"/>
    <property type="evidence" value="ECO:0007669"/>
    <property type="project" value="UniProtKB-EC"/>
</dbReference>
<dbReference type="InterPro" id="IPR047246">
    <property type="entry name" value="ThrRS_anticodon"/>
</dbReference>
<accession>A0A5S9UY58</accession>
<dbReference type="FunFam" id="3.30.930.10:FF:000213">
    <property type="entry name" value="Probable threonine--tRNA ligase, cytoplasmic"/>
    <property type="match status" value="1"/>
</dbReference>
<evidence type="ECO:0000259" key="13">
    <source>
        <dbReference type="PROSITE" id="PS51880"/>
    </source>
</evidence>
<organism evidence="15 16">
    <name type="scientific">Arabidopsis thaliana</name>
    <name type="common">Mouse-ear cress</name>
    <dbReference type="NCBI Taxonomy" id="3702"/>
    <lineage>
        <taxon>Eukaryota</taxon>
        <taxon>Viridiplantae</taxon>
        <taxon>Streptophyta</taxon>
        <taxon>Embryophyta</taxon>
        <taxon>Tracheophyta</taxon>
        <taxon>Spermatophyta</taxon>
        <taxon>Magnoliopsida</taxon>
        <taxon>eudicotyledons</taxon>
        <taxon>Gunneridae</taxon>
        <taxon>Pentapetalae</taxon>
        <taxon>rosids</taxon>
        <taxon>malvids</taxon>
        <taxon>Brassicales</taxon>
        <taxon>Brassicaceae</taxon>
        <taxon>Camelineae</taxon>
        <taxon>Arabidopsis</taxon>
    </lineage>
</organism>
<keyword evidence="6" id="KW-0547">Nucleotide-binding</keyword>
<dbReference type="InterPro" id="IPR012675">
    <property type="entry name" value="Beta-grasp_dom_sf"/>
</dbReference>
<evidence type="ECO:0000313" key="16">
    <source>
        <dbReference type="Proteomes" id="UP000426265"/>
    </source>
</evidence>
<dbReference type="RefSeq" id="NP_173238.1">
    <property type="nucleotide sequence ID" value="NM_101659.3"/>
</dbReference>
<dbReference type="InterPro" id="IPR002314">
    <property type="entry name" value="aa-tRNA-synt_IIb"/>
</dbReference>
<evidence type="ECO:0000256" key="1">
    <source>
        <dbReference type="ARBA" id="ARBA00004496"/>
    </source>
</evidence>
<dbReference type="Pfam" id="PF00587">
    <property type="entry name" value="tRNA-synt_2b"/>
    <property type="match status" value="1"/>
</dbReference>
<dbReference type="SMR" id="A0A654ELL3"/>
<reference evidence="15 16" key="1">
    <citation type="submission" date="2019-11" db="EMBL/GenBank/DDBJ databases">
        <authorList>
            <person name="Jiao W.-B."/>
            <person name="Schneeberger K."/>
        </authorList>
    </citation>
    <scope>NUCLEOTIDE SEQUENCE [LARGE SCALE GENOMIC DNA]</scope>
    <source>
        <strain evidence="16">cv. An-1</strain>
        <strain evidence="17">cv. C24</strain>
    </source>
</reference>
<dbReference type="PANTHER" id="PTHR11451:SF46">
    <property type="entry name" value="THREONINE--TRNA LIGASE"/>
    <property type="match status" value="1"/>
</dbReference>
<dbReference type="PROSITE" id="PS50862">
    <property type="entry name" value="AA_TRNA_LIGASE_II"/>
    <property type="match status" value="1"/>
</dbReference>
<gene>
    <name evidence="15" type="ORF">AN1_LOCUS1931</name>
    <name evidence="14" type="ORF">C24_LOCUS1847</name>
</gene>
<dbReference type="Proteomes" id="UP000434276">
    <property type="component" value="Unassembled WGS sequence"/>
</dbReference>
<protein>
    <recommendedName>
        <fullName evidence="3">threonine--tRNA ligase</fullName>
        <ecNumber evidence="3">6.1.1.3</ecNumber>
    </recommendedName>
    <alternativeName>
        <fullName evidence="10">Threonyl-tRNA synthetase</fullName>
    </alternativeName>
</protein>
<dbReference type="FunFam" id="3.10.20.30:FF:000006">
    <property type="entry name" value="Threonine--tRNA ligase, cytoplasmic"/>
    <property type="match status" value="1"/>
</dbReference>
<dbReference type="GO" id="GO:0005524">
    <property type="term" value="F:ATP binding"/>
    <property type="evidence" value="ECO:0007669"/>
    <property type="project" value="UniProtKB-KW"/>
</dbReference>
<name>A0A654ELL3_ARATH</name>
<dbReference type="InterPro" id="IPR018163">
    <property type="entry name" value="Thr/Ala-tRNA-synth_IIc_edit"/>
</dbReference>
<dbReference type="EC" id="6.1.1.3" evidence="3"/>
<dbReference type="PANTHER" id="PTHR11451">
    <property type="entry name" value="THREONINE-TRNA LIGASE"/>
    <property type="match status" value="1"/>
</dbReference>
<dbReference type="Pfam" id="PF03129">
    <property type="entry name" value="HGTP_anticodon"/>
    <property type="match status" value="1"/>
</dbReference>
<dbReference type="Proteomes" id="UP000426265">
    <property type="component" value="Unassembled WGS sequence"/>
</dbReference>
<evidence type="ECO:0000256" key="8">
    <source>
        <dbReference type="ARBA" id="ARBA00022917"/>
    </source>
</evidence>
<dbReference type="InterPro" id="IPR002320">
    <property type="entry name" value="Thr-tRNA-ligase_IIa"/>
</dbReference>
<evidence type="ECO:0000256" key="6">
    <source>
        <dbReference type="ARBA" id="ARBA00022741"/>
    </source>
</evidence>
<dbReference type="PRINTS" id="PR01047">
    <property type="entry name" value="TRNASYNTHTHR"/>
</dbReference>
<evidence type="ECO:0000256" key="5">
    <source>
        <dbReference type="ARBA" id="ARBA00022598"/>
    </source>
</evidence>
<keyword evidence="4" id="KW-0963">Cytoplasm</keyword>
<evidence type="ECO:0000256" key="9">
    <source>
        <dbReference type="ARBA" id="ARBA00023146"/>
    </source>
</evidence>
<dbReference type="PROSITE" id="PS51880">
    <property type="entry name" value="TGS"/>
    <property type="match status" value="1"/>
</dbReference>
<dbReference type="Gene3D" id="3.30.930.10">
    <property type="entry name" value="Bira Bifunctional Protein, Domain 2"/>
    <property type="match status" value="1"/>
</dbReference>